<organism evidence="4 5">
    <name type="scientific">Streptomyces cellulosae</name>
    <dbReference type="NCBI Taxonomy" id="1968"/>
    <lineage>
        <taxon>Bacteria</taxon>
        <taxon>Bacillati</taxon>
        <taxon>Actinomycetota</taxon>
        <taxon>Actinomycetes</taxon>
        <taxon>Kitasatosporales</taxon>
        <taxon>Streptomycetaceae</taxon>
        <taxon>Streptomyces</taxon>
    </lineage>
</organism>
<dbReference type="InterPro" id="IPR041583">
    <property type="entry name" value="TetR_C_31"/>
</dbReference>
<feature type="DNA-binding region" description="H-T-H motif" evidence="2">
    <location>
        <begin position="28"/>
        <end position="47"/>
    </location>
</feature>
<sequence>MAHTTLRRQRLADAAISTLARSGMRGLTHRAVDQTAEIPAGSCSYYFRTRQELLQAAVERLAELDIAEIDDRPALTGAASLPQVAEATAGLIEHWTTAGRERMLARYELALEAPRRPELRAALHAAGSRHRAVAENMLAAVGTPDPAAQANAFVALVDGILFNQLTAAAAHRLTPEQLRRTLLGLIHTCADRAVPDP</sequence>
<dbReference type="SUPFAM" id="SSF46689">
    <property type="entry name" value="Homeodomain-like"/>
    <property type="match status" value="1"/>
</dbReference>
<evidence type="ECO:0000256" key="1">
    <source>
        <dbReference type="ARBA" id="ARBA00023125"/>
    </source>
</evidence>
<evidence type="ECO:0000256" key="2">
    <source>
        <dbReference type="PROSITE-ProRule" id="PRU00335"/>
    </source>
</evidence>
<dbReference type="RefSeq" id="WP_398658416.1">
    <property type="nucleotide sequence ID" value="NZ_JBITDC010000009.1"/>
</dbReference>
<dbReference type="Proteomes" id="UP001612415">
    <property type="component" value="Unassembled WGS sequence"/>
</dbReference>
<evidence type="ECO:0000313" key="4">
    <source>
        <dbReference type="EMBL" id="MFI5677825.1"/>
    </source>
</evidence>
<dbReference type="SUPFAM" id="SSF48498">
    <property type="entry name" value="Tetracyclin repressor-like, C-terminal domain"/>
    <property type="match status" value="1"/>
</dbReference>
<dbReference type="InterPro" id="IPR001647">
    <property type="entry name" value="HTH_TetR"/>
</dbReference>
<evidence type="ECO:0000259" key="3">
    <source>
        <dbReference type="PROSITE" id="PS50977"/>
    </source>
</evidence>
<keyword evidence="1 2" id="KW-0238">DNA-binding</keyword>
<dbReference type="Pfam" id="PF17940">
    <property type="entry name" value="TetR_C_31"/>
    <property type="match status" value="1"/>
</dbReference>
<dbReference type="PROSITE" id="PS50977">
    <property type="entry name" value="HTH_TETR_2"/>
    <property type="match status" value="1"/>
</dbReference>
<reference evidence="4 5" key="1">
    <citation type="submission" date="2024-10" db="EMBL/GenBank/DDBJ databases">
        <title>The Natural Products Discovery Center: Release of the First 8490 Sequenced Strains for Exploring Actinobacteria Biosynthetic Diversity.</title>
        <authorList>
            <person name="Kalkreuter E."/>
            <person name="Kautsar S.A."/>
            <person name="Yang D."/>
            <person name="Bader C.D."/>
            <person name="Teijaro C.N."/>
            <person name="Fluegel L."/>
            <person name="Davis C.M."/>
            <person name="Simpson J.R."/>
            <person name="Lauterbach L."/>
            <person name="Steele A.D."/>
            <person name="Gui C."/>
            <person name="Meng S."/>
            <person name="Li G."/>
            <person name="Viehrig K."/>
            <person name="Ye F."/>
            <person name="Su P."/>
            <person name="Kiefer A.F."/>
            <person name="Nichols A."/>
            <person name="Cepeda A.J."/>
            <person name="Yan W."/>
            <person name="Fan B."/>
            <person name="Jiang Y."/>
            <person name="Adhikari A."/>
            <person name="Zheng C.-J."/>
            <person name="Schuster L."/>
            <person name="Cowan T.M."/>
            <person name="Smanski M.J."/>
            <person name="Chevrette M.G."/>
            <person name="De Carvalho L.P.S."/>
            <person name="Shen B."/>
        </authorList>
    </citation>
    <scope>NUCLEOTIDE SEQUENCE [LARGE SCALE GENOMIC DNA]</scope>
    <source>
        <strain evidence="4 5">NPDC051599</strain>
    </source>
</reference>
<keyword evidence="5" id="KW-1185">Reference proteome</keyword>
<dbReference type="InterPro" id="IPR036271">
    <property type="entry name" value="Tet_transcr_reg_TetR-rel_C_sf"/>
</dbReference>
<proteinExistence type="predicted"/>
<feature type="domain" description="HTH tetR-type" evidence="3">
    <location>
        <begin position="5"/>
        <end position="65"/>
    </location>
</feature>
<comment type="caution">
    <text evidence="4">The sequence shown here is derived from an EMBL/GenBank/DDBJ whole genome shotgun (WGS) entry which is preliminary data.</text>
</comment>
<gene>
    <name evidence="4" type="ORF">ACIA8P_24680</name>
</gene>
<accession>A0ABW7Y625</accession>
<name>A0ABW7Y625_STRCE</name>
<protein>
    <submittedName>
        <fullName evidence="4">TetR/AcrR family transcriptional regulator</fullName>
    </submittedName>
</protein>
<dbReference type="EMBL" id="JBITDC010000009">
    <property type="protein sequence ID" value="MFI5677825.1"/>
    <property type="molecule type" value="Genomic_DNA"/>
</dbReference>
<evidence type="ECO:0000313" key="5">
    <source>
        <dbReference type="Proteomes" id="UP001612415"/>
    </source>
</evidence>
<dbReference type="InterPro" id="IPR009057">
    <property type="entry name" value="Homeodomain-like_sf"/>
</dbReference>
<dbReference type="Gene3D" id="1.10.357.10">
    <property type="entry name" value="Tetracycline Repressor, domain 2"/>
    <property type="match status" value="1"/>
</dbReference>